<dbReference type="InterPro" id="IPR011008">
    <property type="entry name" value="Dimeric_a/b-barrel"/>
</dbReference>
<dbReference type="STRING" id="436017.A4RYA8"/>
<dbReference type="EMBL" id="CP000586">
    <property type="protein sequence ID" value="ABO96647.1"/>
    <property type="molecule type" value="Genomic_DNA"/>
</dbReference>
<name>A4RYA8_OSTLU</name>
<dbReference type="PANTHER" id="PTHR43239:SF1">
    <property type="entry name" value="UPF0734 PROTEIN DDB_G0273871_DDB_G0273177"/>
    <property type="match status" value="1"/>
</dbReference>
<dbReference type="OMA" id="LMWKYQQ"/>
<accession>A4RYA8</accession>
<dbReference type="HOGENOM" id="CLU_100689_4_0_1"/>
<keyword evidence="2" id="KW-1185">Reference proteome</keyword>
<sequence>DATRMKTFAQTIELESEDAIEAYDALHARAWPEILESLRAVGVVDMFIYRSGVRLFMHMTTVDAFDPDVDFARHMAMSERCVEWGEVTRALQRPAPEAKVGEWWTRCRRVFDLRSQLDALDASRSR</sequence>
<dbReference type="Proteomes" id="UP000001568">
    <property type="component" value="Chromosome 6"/>
</dbReference>
<dbReference type="Gramene" id="ABO96647">
    <property type="protein sequence ID" value="ABO96647"/>
    <property type="gene ID" value="OSTLU_40891"/>
</dbReference>
<dbReference type="SUPFAM" id="SSF54909">
    <property type="entry name" value="Dimeric alpha+beta barrel"/>
    <property type="match status" value="1"/>
</dbReference>
<reference evidence="1 2" key="1">
    <citation type="journal article" date="2007" name="Proc. Natl. Acad. Sci. U.S.A.">
        <title>The tiny eukaryote Ostreococcus provides genomic insights into the paradox of plankton speciation.</title>
        <authorList>
            <person name="Palenik B."/>
            <person name="Grimwood J."/>
            <person name="Aerts A."/>
            <person name="Rouze P."/>
            <person name="Salamov A."/>
            <person name="Putnam N."/>
            <person name="Dupont C."/>
            <person name="Jorgensen R."/>
            <person name="Derelle E."/>
            <person name="Rombauts S."/>
            <person name="Zhou K."/>
            <person name="Otillar R."/>
            <person name="Merchant S.S."/>
            <person name="Podell S."/>
            <person name="Gaasterland T."/>
            <person name="Napoli C."/>
            <person name="Gendler K."/>
            <person name="Manuell A."/>
            <person name="Tai V."/>
            <person name="Vallon O."/>
            <person name="Piganeau G."/>
            <person name="Jancek S."/>
            <person name="Heijde M."/>
            <person name="Jabbari K."/>
            <person name="Bowler C."/>
            <person name="Lohr M."/>
            <person name="Robbens S."/>
            <person name="Werner G."/>
            <person name="Dubchak I."/>
            <person name="Pazour G.J."/>
            <person name="Ren Q."/>
            <person name="Paulsen I."/>
            <person name="Delwiche C."/>
            <person name="Schmutz J."/>
            <person name="Rokhsar D."/>
            <person name="Van de Peer Y."/>
            <person name="Moreau H."/>
            <person name="Grigoriev I.V."/>
        </authorList>
    </citation>
    <scope>NUCLEOTIDE SEQUENCE [LARGE SCALE GENOMIC DNA]</scope>
    <source>
        <strain evidence="1 2">CCE9901</strain>
    </source>
</reference>
<evidence type="ECO:0000313" key="2">
    <source>
        <dbReference type="Proteomes" id="UP000001568"/>
    </source>
</evidence>
<gene>
    <name evidence="1" type="ORF">OSTLU_40891</name>
</gene>
<dbReference type="PANTHER" id="PTHR43239">
    <property type="entry name" value="UPF0734 PROTEIN DDB_G0273871/DDB_G0273177"/>
    <property type="match status" value="1"/>
</dbReference>
<dbReference type="OrthoDB" id="9981546at2759"/>
<evidence type="ECO:0000313" key="1">
    <source>
        <dbReference type="EMBL" id="ABO96647.1"/>
    </source>
</evidence>
<dbReference type="InterPro" id="IPR008000">
    <property type="entry name" value="Rham/fucose_mutarotase"/>
</dbReference>
<dbReference type="Gene3D" id="3.30.70.100">
    <property type="match status" value="1"/>
</dbReference>
<proteinExistence type="predicted"/>
<dbReference type="AlphaFoldDB" id="A4RYA8"/>
<dbReference type="InterPro" id="IPR052996">
    <property type="entry name" value="Carb_Metab_Mutarotase"/>
</dbReference>
<feature type="non-terminal residue" evidence="1">
    <location>
        <position position="1"/>
    </location>
</feature>
<dbReference type="GO" id="GO:0016857">
    <property type="term" value="F:racemase and epimerase activity, acting on carbohydrates and derivatives"/>
    <property type="evidence" value="ECO:0007669"/>
    <property type="project" value="InterPro"/>
</dbReference>
<dbReference type="KEGG" id="olu:OSTLU_40891"/>
<dbReference type="Pfam" id="PF05336">
    <property type="entry name" value="rhaM"/>
    <property type="match status" value="1"/>
</dbReference>
<organism evidence="1 2">
    <name type="scientific">Ostreococcus lucimarinus (strain CCE9901)</name>
    <dbReference type="NCBI Taxonomy" id="436017"/>
    <lineage>
        <taxon>Eukaryota</taxon>
        <taxon>Viridiplantae</taxon>
        <taxon>Chlorophyta</taxon>
        <taxon>Mamiellophyceae</taxon>
        <taxon>Mamiellales</taxon>
        <taxon>Bathycoccaceae</taxon>
        <taxon>Ostreococcus</taxon>
    </lineage>
</organism>
<evidence type="ECO:0008006" key="3">
    <source>
        <dbReference type="Google" id="ProtNLM"/>
    </source>
</evidence>
<dbReference type="RefSeq" id="XP_001418354.1">
    <property type="nucleotide sequence ID" value="XM_001418317.1"/>
</dbReference>
<protein>
    <recommendedName>
        <fullName evidence="3">L-rhamnose mutarotase</fullName>
    </recommendedName>
</protein>
<dbReference type="GeneID" id="5002249"/>